<evidence type="ECO:0000256" key="2">
    <source>
        <dbReference type="ARBA" id="ARBA00022448"/>
    </source>
</evidence>
<keyword evidence="6 8" id="KW-1133">Transmembrane helix</keyword>
<evidence type="ECO:0000256" key="9">
    <source>
        <dbReference type="SAM" id="MobiDB-lite"/>
    </source>
</evidence>
<dbReference type="Proteomes" id="UP001500751">
    <property type="component" value="Unassembled WGS sequence"/>
</dbReference>
<evidence type="ECO:0000256" key="8">
    <source>
        <dbReference type="RuleBase" id="RU363032"/>
    </source>
</evidence>
<feature type="compositionally biased region" description="Low complexity" evidence="9">
    <location>
        <begin position="30"/>
        <end position="53"/>
    </location>
</feature>
<dbReference type="Pfam" id="PF00528">
    <property type="entry name" value="BPD_transp_1"/>
    <property type="match status" value="1"/>
</dbReference>
<evidence type="ECO:0000256" key="1">
    <source>
        <dbReference type="ARBA" id="ARBA00004651"/>
    </source>
</evidence>
<evidence type="ECO:0000256" key="4">
    <source>
        <dbReference type="ARBA" id="ARBA00022692"/>
    </source>
</evidence>
<comment type="caution">
    <text evidence="11">The sequence shown here is derived from an EMBL/GenBank/DDBJ whole genome shotgun (WGS) entry which is preliminary data.</text>
</comment>
<evidence type="ECO:0000256" key="6">
    <source>
        <dbReference type="ARBA" id="ARBA00022989"/>
    </source>
</evidence>
<feature type="transmembrane region" description="Helical" evidence="8">
    <location>
        <begin position="164"/>
        <end position="185"/>
    </location>
</feature>
<feature type="transmembrane region" description="Helical" evidence="8">
    <location>
        <begin position="313"/>
        <end position="334"/>
    </location>
</feature>
<dbReference type="InterPro" id="IPR010065">
    <property type="entry name" value="AA_ABC_transptr_permease_3TM"/>
</dbReference>
<comment type="subcellular location">
    <subcellularLocation>
        <location evidence="1 8">Cell membrane</location>
        <topology evidence="1 8">Multi-pass membrane protein</topology>
    </subcellularLocation>
</comment>
<feature type="transmembrane region" description="Helical" evidence="8">
    <location>
        <begin position="197"/>
        <end position="218"/>
    </location>
</feature>
<keyword evidence="2 8" id="KW-0813">Transport</keyword>
<reference evidence="12" key="1">
    <citation type="journal article" date="2019" name="Int. J. Syst. Evol. Microbiol.">
        <title>The Global Catalogue of Microorganisms (GCM) 10K type strain sequencing project: providing services to taxonomists for standard genome sequencing and annotation.</title>
        <authorList>
            <consortium name="The Broad Institute Genomics Platform"/>
            <consortium name="The Broad Institute Genome Sequencing Center for Infectious Disease"/>
            <person name="Wu L."/>
            <person name="Ma J."/>
        </authorList>
    </citation>
    <scope>NUCLEOTIDE SEQUENCE [LARGE SCALE GENOMIC DNA]</scope>
    <source>
        <strain evidence="12">JCM 16014</strain>
    </source>
</reference>
<name>A0ABP5GII5_9ACTN</name>
<evidence type="ECO:0000313" key="11">
    <source>
        <dbReference type="EMBL" id="GAA2047356.1"/>
    </source>
</evidence>
<keyword evidence="5" id="KW-0029">Amino-acid transport</keyword>
<dbReference type="EMBL" id="BAAAQN010000043">
    <property type="protein sequence ID" value="GAA2047356.1"/>
    <property type="molecule type" value="Genomic_DNA"/>
</dbReference>
<dbReference type="NCBIfam" id="TIGR01726">
    <property type="entry name" value="HEQRo_perm_3TM"/>
    <property type="match status" value="1"/>
</dbReference>
<evidence type="ECO:0000259" key="10">
    <source>
        <dbReference type="PROSITE" id="PS50928"/>
    </source>
</evidence>
<protein>
    <recommendedName>
        <fullName evidence="10">ABC transmembrane type-1 domain-containing protein</fullName>
    </recommendedName>
</protein>
<dbReference type="PANTHER" id="PTHR30614">
    <property type="entry name" value="MEMBRANE COMPONENT OF AMINO ACID ABC TRANSPORTER"/>
    <property type="match status" value="1"/>
</dbReference>
<organism evidence="11 12">
    <name type="scientific">Catenulispora yoronensis</name>
    <dbReference type="NCBI Taxonomy" id="450799"/>
    <lineage>
        <taxon>Bacteria</taxon>
        <taxon>Bacillati</taxon>
        <taxon>Actinomycetota</taxon>
        <taxon>Actinomycetes</taxon>
        <taxon>Catenulisporales</taxon>
        <taxon>Catenulisporaceae</taxon>
        <taxon>Catenulispora</taxon>
    </lineage>
</organism>
<dbReference type="InterPro" id="IPR000515">
    <property type="entry name" value="MetI-like"/>
</dbReference>
<evidence type="ECO:0000256" key="3">
    <source>
        <dbReference type="ARBA" id="ARBA00022475"/>
    </source>
</evidence>
<feature type="compositionally biased region" description="Pro residues" evidence="9">
    <location>
        <begin position="19"/>
        <end position="29"/>
    </location>
</feature>
<dbReference type="PROSITE" id="PS50928">
    <property type="entry name" value="ABC_TM1"/>
    <property type="match status" value="1"/>
</dbReference>
<dbReference type="PANTHER" id="PTHR30614:SF0">
    <property type="entry name" value="L-CYSTINE TRANSPORT SYSTEM PERMEASE PROTEIN TCYL"/>
    <property type="match status" value="1"/>
</dbReference>
<feature type="transmembrane region" description="Helical" evidence="8">
    <location>
        <begin position="243"/>
        <end position="263"/>
    </location>
</feature>
<evidence type="ECO:0000256" key="5">
    <source>
        <dbReference type="ARBA" id="ARBA00022970"/>
    </source>
</evidence>
<keyword evidence="4 8" id="KW-0812">Transmembrane</keyword>
<sequence>MTSDVSDRITPPSAVPDAPSAPDPRPAPPADAAAATATATTTATATASATTTATATATESATATAVEPVIATAAVTAPIAATAAAPTAAPIAAPTVANAAAPTDEQLLAARLVPLRRPGQWLSAAVLLVLAAMLVNTLITNHRFEWPEVRSYFFESSIVRGLELTVWLTGAVLATGYVFGVGLAAARLSRNPILKSLSFGFVWLIRSVPVLVQLLFWYELASLYPRLSLGIPFGPEFASFKTAHLFSGLLAAYVALSLEVAALSAEIIRGGILAVPAGQVEAAQALGLRQRRIFRRVVLPQAMPAIVPASGNLLLGMLKATSVVSVIAVQDLLYSAQLIYNENFQIIPLLLVATIWYIILTTLLSIGQYFVERRYARGSNRRGGGFGDLFRNNLPLFGRTARTAGSPS</sequence>
<feature type="region of interest" description="Disordered" evidence="9">
    <location>
        <begin position="1"/>
        <end position="53"/>
    </location>
</feature>
<dbReference type="SUPFAM" id="SSF161098">
    <property type="entry name" value="MetI-like"/>
    <property type="match status" value="1"/>
</dbReference>
<evidence type="ECO:0000313" key="12">
    <source>
        <dbReference type="Proteomes" id="UP001500751"/>
    </source>
</evidence>
<feature type="domain" description="ABC transmembrane type-1" evidence="10">
    <location>
        <begin position="162"/>
        <end position="368"/>
    </location>
</feature>
<dbReference type="Gene3D" id="1.10.3720.10">
    <property type="entry name" value="MetI-like"/>
    <property type="match status" value="1"/>
</dbReference>
<feature type="transmembrane region" description="Helical" evidence="8">
    <location>
        <begin position="121"/>
        <end position="144"/>
    </location>
</feature>
<dbReference type="CDD" id="cd06261">
    <property type="entry name" value="TM_PBP2"/>
    <property type="match status" value="1"/>
</dbReference>
<comment type="similarity">
    <text evidence="8">Belongs to the binding-protein-dependent transport system permease family.</text>
</comment>
<accession>A0ABP5GII5</accession>
<proteinExistence type="inferred from homology"/>
<dbReference type="InterPro" id="IPR043429">
    <property type="entry name" value="ArtM/GltK/GlnP/TcyL/YhdX-like"/>
</dbReference>
<gene>
    <name evidence="11" type="ORF">GCM10009839_60530</name>
</gene>
<keyword evidence="7 8" id="KW-0472">Membrane</keyword>
<evidence type="ECO:0000256" key="7">
    <source>
        <dbReference type="ARBA" id="ARBA00023136"/>
    </source>
</evidence>
<feature type="transmembrane region" description="Helical" evidence="8">
    <location>
        <begin position="346"/>
        <end position="371"/>
    </location>
</feature>
<keyword evidence="12" id="KW-1185">Reference proteome</keyword>
<dbReference type="InterPro" id="IPR035906">
    <property type="entry name" value="MetI-like_sf"/>
</dbReference>
<keyword evidence="3" id="KW-1003">Cell membrane</keyword>